<name>A0AAV7NJ86_PLEWA</name>
<protein>
    <submittedName>
        <fullName evidence="2">Uncharacterized protein</fullName>
    </submittedName>
</protein>
<proteinExistence type="predicted"/>
<comment type="caution">
    <text evidence="2">The sequence shown here is derived from an EMBL/GenBank/DDBJ whole genome shotgun (WGS) entry which is preliminary data.</text>
</comment>
<evidence type="ECO:0000313" key="2">
    <source>
        <dbReference type="EMBL" id="KAJ1115209.1"/>
    </source>
</evidence>
<dbReference type="EMBL" id="JANPWB010000012">
    <property type="protein sequence ID" value="KAJ1115209.1"/>
    <property type="molecule type" value="Genomic_DNA"/>
</dbReference>
<reference evidence="2" key="1">
    <citation type="journal article" date="2022" name="bioRxiv">
        <title>Sequencing and chromosome-scale assembly of the giantPleurodeles waltlgenome.</title>
        <authorList>
            <person name="Brown T."/>
            <person name="Elewa A."/>
            <person name="Iarovenko S."/>
            <person name="Subramanian E."/>
            <person name="Araus A.J."/>
            <person name="Petzold A."/>
            <person name="Susuki M."/>
            <person name="Suzuki K.-i.T."/>
            <person name="Hayashi T."/>
            <person name="Toyoda A."/>
            <person name="Oliveira C."/>
            <person name="Osipova E."/>
            <person name="Leigh N.D."/>
            <person name="Simon A."/>
            <person name="Yun M.H."/>
        </authorList>
    </citation>
    <scope>NUCLEOTIDE SEQUENCE</scope>
    <source>
        <strain evidence="2">20211129_DDA</strain>
        <tissue evidence="2">Liver</tissue>
    </source>
</reference>
<evidence type="ECO:0000256" key="1">
    <source>
        <dbReference type="SAM" id="MobiDB-lite"/>
    </source>
</evidence>
<organism evidence="2 3">
    <name type="scientific">Pleurodeles waltl</name>
    <name type="common">Iberian ribbed newt</name>
    <dbReference type="NCBI Taxonomy" id="8319"/>
    <lineage>
        <taxon>Eukaryota</taxon>
        <taxon>Metazoa</taxon>
        <taxon>Chordata</taxon>
        <taxon>Craniata</taxon>
        <taxon>Vertebrata</taxon>
        <taxon>Euteleostomi</taxon>
        <taxon>Amphibia</taxon>
        <taxon>Batrachia</taxon>
        <taxon>Caudata</taxon>
        <taxon>Salamandroidea</taxon>
        <taxon>Salamandridae</taxon>
        <taxon>Pleurodelinae</taxon>
        <taxon>Pleurodeles</taxon>
    </lineage>
</organism>
<feature type="region of interest" description="Disordered" evidence="1">
    <location>
        <begin position="1"/>
        <end position="20"/>
    </location>
</feature>
<feature type="region of interest" description="Disordered" evidence="1">
    <location>
        <begin position="26"/>
        <end position="92"/>
    </location>
</feature>
<dbReference type="AlphaFoldDB" id="A0AAV7NJ86"/>
<accession>A0AAV7NJ86</accession>
<feature type="compositionally biased region" description="Basic residues" evidence="1">
    <location>
        <begin position="58"/>
        <end position="67"/>
    </location>
</feature>
<keyword evidence="3" id="KW-1185">Reference proteome</keyword>
<sequence>MVPKGANAETGRLSPMSGHVTWRCVSGAPGSLGKVVPSGCAEPHSGKRAKGGGDKERRRGPKYKVARGKREERRDEKGKRGKGEKVIGRNKA</sequence>
<dbReference type="Proteomes" id="UP001066276">
    <property type="component" value="Chromosome 8"/>
</dbReference>
<evidence type="ECO:0000313" key="3">
    <source>
        <dbReference type="Proteomes" id="UP001066276"/>
    </source>
</evidence>
<feature type="compositionally biased region" description="Basic and acidic residues" evidence="1">
    <location>
        <begin position="68"/>
        <end position="92"/>
    </location>
</feature>
<gene>
    <name evidence="2" type="ORF">NDU88_003435</name>
</gene>